<dbReference type="InterPro" id="IPR038404">
    <property type="entry name" value="TRAP_DctP_sf"/>
</dbReference>
<evidence type="ECO:0000313" key="5">
    <source>
        <dbReference type="EMBL" id="OYN84094.1"/>
    </source>
</evidence>
<evidence type="ECO:0000256" key="2">
    <source>
        <dbReference type="ARBA" id="ARBA00022448"/>
    </source>
</evidence>
<comment type="caution">
    <text evidence="5">The sequence shown here is derived from an EMBL/GenBank/DDBJ whole genome shotgun (WGS) entry which is preliminary data.</text>
</comment>
<proteinExistence type="inferred from homology"/>
<reference evidence="5 6" key="1">
    <citation type="submission" date="2017-07" db="EMBL/GenBank/DDBJ databases">
        <title>Draft whole genome sequences of clinical Proprionibacteriaceae strains.</title>
        <authorList>
            <person name="Bernier A.-M."/>
            <person name="Bernard K."/>
            <person name="Domingo M.-C."/>
        </authorList>
    </citation>
    <scope>NUCLEOTIDE SEQUENCE [LARGE SCALE GENOMIC DNA]</scope>
    <source>
        <strain evidence="5 6">NML 160184</strain>
    </source>
</reference>
<evidence type="ECO:0000313" key="6">
    <source>
        <dbReference type="Proteomes" id="UP000216533"/>
    </source>
</evidence>
<organism evidence="5 6">
    <name type="scientific">Parenemella sanctibonifatiensis</name>
    <dbReference type="NCBI Taxonomy" id="2016505"/>
    <lineage>
        <taxon>Bacteria</taxon>
        <taxon>Bacillati</taxon>
        <taxon>Actinomycetota</taxon>
        <taxon>Actinomycetes</taxon>
        <taxon>Propionibacteriales</taxon>
        <taxon>Propionibacteriaceae</taxon>
        <taxon>Parenemella</taxon>
    </lineage>
</organism>
<dbReference type="AlphaFoldDB" id="A0A255DXU9"/>
<dbReference type="Proteomes" id="UP000216533">
    <property type="component" value="Unassembled WGS sequence"/>
</dbReference>
<comment type="similarity">
    <text evidence="1">Belongs to the bacterial solute-binding protein 7 family.</text>
</comment>
<dbReference type="GO" id="GO:0055085">
    <property type="term" value="P:transmembrane transport"/>
    <property type="evidence" value="ECO:0007669"/>
    <property type="project" value="InterPro"/>
</dbReference>
<evidence type="ECO:0000256" key="3">
    <source>
        <dbReference type="ARBA" id="ARBA00022729"/>
    </source>
</evidence>
<dbReference type="GO" id="GO:0030288">
    <property type="term" value="C:outer membrane-bounded periplasmic space"/>
    <property type="evidence" value="ECO:0007669"/>
    <property type="project" value="InterPro"/>
</dbReference>
<protein>
    <recommendedName>
        <fullName evidence="7">TRAP transporter substrate-binding protein</fullName>
    </recommendedName>
</protein>
<evidence type="ECO:0008006" key="7">
    <source>
        <dbReference type="Google" id="ProtNLM"/>
    </source>
</evidence>
<dbReference type="PROSITE" id="PS51318">
    <property type="entry name" value="TAT"/>
    <property type="match status" value="1"/>
</dbReference>
<keyword evidence="3 4" id="KW-0732">Signal</keyword>
<feature type="signal peptide" evidence="4">
    <location>
        <begin position="1"/>
        <end position="24"/>
    </location>
</feature>
<accession>A0A255DXU9</accession>
<dbReference type="InterPro" id="IPR004682">
    <property type="entry name" value="TRAP_DctP"/>
</dbReference>
<dbReference type="Pfam" id="PF03480">
    <property type="entry name" value="DctP"/>
    <property type="match status" value="1"/>
</dbReference>
<dbReference type="PANTHER" id="PTHR33376">
    <property type="match status" value="1"/>
</dbReference>
<dbReference type="PROSITE" id="PS51257">
    <property type="entry name" value="PROKAR_LIPOPROTEIN"/>
    <property type="match status" value="1"/>
</dbReference>
<gene>
    <name evidence="5" type="ORF">CGZ92_13670</name>
</gene>
<dbReference type="PIRSF" id="PIRSF006470">
    <property type="entry name" value="DctB"/>
    <property type="match status" value="1"/>
</dbReference>
<dbReference type="EMBL" id="NMVI01000029">
    <property type="protein sequence ID" value="OYN84094.1"/>
    <property type="molecule type" value="Genomic_DNA"/>
</dbReference>
<dbReference type="Gene3D" id="3.40.190.170">
    <property type="entry name" value="Bacterial extracellular solute-binding protein, family 7"/>
    <property type="match status" value="1"/>
</dbReference>
<evidence type="ECO:0000256" key="4">
    <source>
        <dbReference type="SAM" id="SignalP"/>
    </source>
</evidence>
<dbReference type="RefSeq" id="WP_094451925.1">
    <property type="nucleotide sequence ID" value="NZ_NMVI01000029.1"/>
</dbReference>
<name>A0A255DXU9_9ACTN</name>
<dbReference type="InterPro" id="IPR006311">
    <property type="entry name" value="TAT_signal"/>
</dbReference>
<sequence>MTKTSRRSVLGLGLATGLGLTASACGLSDALNEGAEHVLLGGHQLAAGTPFDKGLTKFGELVAEKTSGRVRVDVHPNAALGTETEMFQGLITGTLDIGIFAPGSIAEFSPEMSILSMPFLVIDRDQRDGLLSGGIAERLVGLLTERTKTLPLTYFGGSFRQMFFTQPATRLDDIRGRLFRVQPSAVLTDSFAAAVGVQPSVVAYNELYNALQQGVVDGADNEPVFIDSQKFYEPAPHILQTNHEVTIRPLIISQRTLDKLGPELGALVMEAGAEAGEYQRRHEAEIDDSILGDLAGRDGIVVTPVDTAPVLDSVQPVWQRYAEQWGIPDVLEQIIDLRPGS</sequence>
<feature type="chain" id="PRO_5012739082" description="TRAP transporter substrate-binding protein" evidence="4">
    <location>
        <begin position="25"/>
        <end position="341"/>
    </location>
</feature>
<dbReference type="PANTHER" id="PTHR33376:SF7">
    <property type="entry name" value="C4-DICARBOXYLATE-BINDING PROTEIN DCTB"/>
    <property type="match status" value="1"/>
</dbReference>
<dbReference type="CDD" id="cd13603">
    <property type="entry name" value="PBP2_TRAP_Siap_TeaA_like"/>
    <property type="match status" value="1"/>
</dbReference>
<dbReference type="InterPro" id="IPR018389">
    <property type="entry name" value="DctP_fam"/>
</dbReference>
<keyword evidence="2" id="KW-0813">Transport</keyword>
<dbReference type="NCBIfam" id="NF037995">
    <property type="entry name" value="TRAP_S1"/>
    <property type="match status" value="1"/>
</dbReference>
<evidence type="ECO:0000256" key="1">
    <source>
        <dbReference type="ARBA" id="ARBA00009023"/>
    </source>
</evidence>